<feature type="domain" description="10TM putative phosphate transporter extracellular tail" evidence="9">
    <location>
        <begin position="761"/>
        <end position="825"/>
    </location>
</feature>
<keyword evidence="4 7" id="KW-0812">Transmembrane</keyword>
<feature type="transmembrane region" description="Helical" evidence="7">
    <location>
        <begin position="460"/>
        <end position="483"/>
    </location>
</feature>
<evidence type="ECO:0000259" key="11">
    <source>
        <dbReference type="Pfam" id="PF14703"/>
    </source>
</evidence>
<evidence type="ECO:0000259" key="10">
    <source>
        <dbReference type="Pfam" id="PF13967"/>
    </source>
</evidence>
<feature type="transmembrane region" description="Helical" evidence="7">
    <location>
        <begin position="566"/>
        <end position="595"/>
    </location>
</feature>
<reference evidence="12 13" key="1">
    <citation type="submission" date="2023-04" db="EMBL/GenBank/DDBJ databases">
        <title>Genome of Basidiobolus ranarum AG-B5.</title>
        <authorList>
            <person name="Stajich J.E."/>
            <person name="Carter-House D."/>
            <person name="Gryganskyi A."/>
        </authorList>
    </citation>
    <scope>NUCLEOTIDE SEQUENCE [LARGE SCALE GENOMIC DNA]</scope>
    <source>
        <strain evidence="12 13">AG-B5</strain>
    </source>
</reference>
<proteinExistence type="inferred from homology"/>
<evidence type="ECO:0000256" key="4">
    <source>
        <dbReference type="ARBA" id="ARBA00022692"/>
    </source>
</evidence>
<sequence length="875" mass="99516">MSTTAADQINTSNNSNSINTFTSSLFFNVIVSSAIFVGYNVVRLMSKNIYQPRTFMIDHDKRPPSLTKSPLQWVWTVVKTPDEQLLKRVGVDAYMFLRYIRLCLVLFGLFSIPGFLILMPVNAINQEGLDGLNKLTFGNIKDPRRLWVHLFFNYLFTGVTLYAVKREMNKFILFRQKYLLSAQHQLDPIANTILVSGIPDETNTEEKLKKLFDPLPGGVKQVFIVRRVEELKKLVKERNEIISELELVFVRYGVNRLKNPNRIVSRPTHRVGFWLFGKKVDSIDYYSRKLRELNVEISEKQSNPSNYRKQASAFISFNNQLAAHIAVQSVSHHLPLAMYTKYVDMKPEDINWENLNIFPFQRYIRRGLSLAATVCLIMFWVFPVTFVSSLASLSSLIQILPFLSFMQSWSPVLIGIIQGIVPAVLLSLLVALLPIIFRALCMLEGTIRKSDVEQSVMTRFFVFLLINVFLVTTFASGIFSALGDLVKNPISSVTILGKSLPKVSTFFVTYVLFQALVGAAQEMLQVNKLVFYYIKTVLQFSTPRKVLDLNRLTKFEFGTTFPEHTLIFVIGLTYSTVAPFILLFVCLYFLIYYFVFHHQFQYVYDSVTHQTGGLLFPKAMEHMVVGIFFFQLTSLGLIMAKGGVIQAVGMVLLVIITTGLVRHGNRGFHPLLKFLPINISQKPALIGLESELTIRRIGKKTTFSHGSTFSEQSPFSTFVSPLEDTMKEESGELEIHTVIDYYTQSSPSSPISSQKPDSRLPSYRKSLPGNLMFLNPVLRDPMPVLWLPSEDSGILQVESTSLSSHNIPVTTRGAQMSPKGKIRITRWKDPTPKYWLSLELKSFGIHQPDMSLDKRTTNSTEFPSVIRENLSDPFI</sequence>
<feature type="transmembrane region" description="Helical" evidence="7">
    <location>
        <begin position="623"/>
        <end position="656"/>
    </location>
</feature>
<evidence type="ECO:0000256" key="7">
    <source>
        <dbReference type="SAM" id="Phobius"/>
    </source>
</evidence>
<dbReference type="PANTHER" id="PTHR13018:SF139">
    <property type="entry name" value="PHOSPHATE METABOLISM PROTEIN 7"/>
    <property type="match status" value="1"/>
</dbReference>
<evidence type="ECO:0000256" key="3">
    <source>
        <dbReference type="ARBA" id="ARBA00022448"/>
    </source>
</evidence>
<name>A0ABR2WHB5_9FUNG</name>
<feature type="transmembrane region" description="Helical" evidence="7">
    <location>
        <begin position="503"/>
        <end position="520"/>
    </location>
</feature>
<feature type="domain" description="CSC1/OSCA1-like cytosolic" evidence="11">
    <location>
        <begin position="191"/>
        <end position="354"/>
    </location>
</feature>
<comment type="caution">
    <text evidence="12">The sequence shown here is derived from an EMBL/GenBank/DDBJ whole genome shotgun (WGS) entry which is preliminary data.</text>
</comment>
<evidence type="ECO:0000256" key="2">
    <source>
        <dbReference type="ARBA" id="ARBA00007779"/>
    </source>
</evidence>
<keyword evidence="3" id="KW-0813">Transport</keyword>
<dbReference type="InterPro" id="IPR032880">
    <property type="entry name" value="CSC1/OSCA1-like_N"/>
</dbReference>
<dbReference type="Pfam" id="PF13967">
    <property type="entry name" value="RSN1_TM"/>
    <property type="match status" value="1"/>
</dbReference>
<dbReference type="Pfam" id="PF14703">
    <property type="entry name" value="PHM7_cyt"/>
    <property type="match status" value="1"/>
</dbReference>
<evidence type="ECO:0000259" key="8">
    <source>
        <dbReference type="Pfam" id="PF02714"/>
    </source>
</evidence>
<evidence type="ECO:0000256" key="5">
    <source>
        <dbReference type="ARBA" id="ARBA00022989"/>
    </source>
</evidence>
<feature type="transmembrane region" description="Helical" evidence="7">
    <location>
        <begin position="368"/>
        <end position="392"/>
    </location>
</feature>
<feature type="domain" description="CSC1/OSCA1-like N-terminal transmembrane" evidence="10">
    <location>
        <begin position="21"/>
        <end position="167"/>
    </location>
</feature>
<protein>
    <submittedName>
        <fullName evidence="12">Phosphate metabolism protein 7</fullName>
    </submittedName>
</protein>
<dbReference type="InterPro" id="IPR027815">
    <property type="entry name" value="CSC1/OSCA1-like_cyt"/>
</dbReference>
<dbReference type="PANTHER" id="PTHR13018">
    <property type="entry name" value="PROBABLE MEMBRANE PROTEIN DUF221-RELATED"/>
    <property type="match status" value="1"/>
</dbReference>
<comment type="subcellular location">
    <subcellularLocation>
        <location evidence="1">Membrane</location>
        <topology evidence="1">Multi-pass membrane protein</topology>
    </subcellularLocation>
</comment>
<dbReference type="EMBL" id="JASJQH010001771">
    <property type="protein sequence ID" value="KAK9760816.1"/>
    <property type="molecule type" value="Genomic_DNA"/>
</dbReference>
<dbReference type="InterPro" id="IPR022257">
    <property type="entry name" value="PHM7_ext"/>
</dbReference>
<evidence type="ECO:0000256" key="6">
    <source>
        <dbReference type="ARBA" id="ARBA00023136"/>
    </source>
</evidence>
<dbReference type="InterPro" id="IPR045122">
    <property type="entry name" value="Csc1-like"/>
</dbReference>
<keyword evidence="6 7" id="KW-0472">Membrane</keyword>
<feature type="transmembrane region" description="Helical" evidence="7">
    <location>
        <begin position="144"/>
        <end position="164"/>
    </location>
</feature>
<feature type="transmembrane region" description="Helical" evidence="7">
    <location>
        <begin position="20"/>
        <end position="42"/>
    </location>
</feature>
<gene>
    <name evidence="12" type="primary">PHM7_6</name>
    <name evidence="12" type="ORF">K7432_014768</name>
</gene>
<evidence type="ECO:0000313" key="12">
    <source>
        <dbReference type="EMBL" id="KAK9760816.1"/>
    </source>
</evidence>
<comment type="similarity">
    <text evidence="2">Belongs to the CSC1 (TC 1.A.17) family.</text>
</comment>
<accession>A0ABR2WHB5</accession>
<feature type="transmembrane region" description="Helical" evidence="7">
    <location>
        <begin position="412"/>
        <end position="440"/>
    </location>
</feature>
<keyword evidence="13" id="KW-1185">Reference proteome</keyword>
<feature type="domain" description="CSC1/OSCA1-like 7TM region" evidence="8">
    <location>
        <begin position="368"/>
        <end position="637"/>
    </location>
</feature>
<dbReference type="InterPro" id="IPR003864">
    <property type="entry name" value="CSC1/OSCA1-like_7TM"/>
</dbReference>
<feature type="transmembrane region" description="Helical" evidence="7">
    <location>
        <begin position="102"/>
        <end position="124"/>
    </location>
</feature>
<dbReference type="Proteomes" id="UP001479436">
    <property type="component" value="Unassembled WGS sequence"/>
</dbReference>
<dbReference type="Pfam" id="PF02714">
    <property type="entry name" value="RSN1_7TM"/>
    <property type="match status" value="1"/>
</dbReference>
<dbReference type="Pfam" id="PF12621">
    <property type="entry name" value="PHM7_ext"/>
    <property type="match status" value="1"/>
</dbReference>
<evidence type="ECO:0000259" key="9">
    <source>
        <dbReference type="Pfam" id="PF12621"/>
    </source>
</evidence>
<organism evidence="12 13">
    <name type="scientific">Basidiobolus ranarum</name>
    <dbReference type="NCBI Taxonomy" id="34480"/>
    <lineage>
        <taxon>Eukaryota</taxon>
        <taxon>Fungi</taxon>
        <taxon>Fungi incertae sedis</taxon>
        <taxon>Zoopagomycota</taxon>
        <taxon>Entomophthoromycotina</taxon>
        <taxon>Basidiobolomycetes</taxon>
        <taxon>Basidiobolales</taxon>
        <taxon>Basidiobolaceae</taxon>
        <taxon>Basidiobolus</taxon>
    </lineage>
</organism>
<evidence type="ECO:0000256" key="1">
    <source>
        <dbReference type="ARBA" id="ARBA00004141"/>
    </source>
</evidence>
<evidence type="ECO:0000313" key="13">
    <source>
        <dbReference type="Proteomes" id="UP001479436"/>
    </source>
</evidence>
<keyword evidence="5 7" id="KW-1133">Transmembrane helix</keyword>